<comment type="caution">
    <text evidence="2">The sequence shown here is derived from an EMBL/GenBank/DDBJ whole genome shotgun (WGS) entry which is preliminary data.</text>
</comment>
<evidence type="ECO:0000313" key="2">
    <source>
        <dbReference type="EMBL" id="OTP11844.1"/>
    </source>
</evidence>
<feature type="compositionally biased region" description="Low complexity" evidence="1">
    <location>
        <begin position="3294"/>
        <end position="3306"/>
    </location>
</feature>
<feature type="region of interest" description="Disordered" evidence="1">
    <location>
        <begin position="2813"/>
        <end position="2863"/>
    </location>
</feature>
<gene>
    <name evidence="2" type="ORF">A5844_000058</name>
</gene>
<dbReference type="Proteomes" id="UP000194933">
    <property type="component" value="Unassembled WGS sequence"/>
</dbReference>
<feature type="compositionally biased region" description="Polar residues" evidence="1">
    <location>
        <begin position="364"/>
        <end position="373"/>
    </location>
</feature>
<protein>
    <submittedName>
        <fullName evidence="2">Uncharacterized protein</fullName>
    </submittedName>
</protein>
<name>A0A2C9XR10_9ENTE</name>
<sequence length="3467" mass="395994">MPQKVKMTKKIRLPQANSREVIGKGNNKRNDKNKSRNDQAKLNYIANNTGQTPTPDGLLTLDGFLYLYSICQNARLVDPPKQQTVIKKNAPAFEANTRIDVRRNGNQTRIHSFVSTSTINRERIQSLNTPPTMPHQSTSIALPFISASPFFTNQTFPHQTSTSAPQDIDIAKRAHELSLSVHQRIHNIYQLLNCSTTRRTDQVNTYVIGGESVEQTSIQTICQEAVGQAERRNDQGVKQESELFSPPNNIIRTDQGTYSFSAEEAAQKLSKSFQATYKNKQNVPVDDPNVHNQVTETFWKGLTDLFYQFFSQHEQMAYTQEQKETSGSFMSNFVDWLQSTFSVNYGEQIPNHNQTAQYRQIPMTTHPTDYSLPTQTSQKKSKKKMPENNPQELASETIPQSVGETASILSLKEEKFLFPFWHLAADFYGRVDGYIQYFNFDIFPNLVAEARPIIPTDVEETEEILLGYEKLSASTVLKINRIMTEYLDRQPLTVSNKEPFPPFWSDQETFQLRHKIEVVNQEVKKYLCDQGVPCDGLSGVELLEAVENWVEKDGDETKKNRKIRLAQVIRKASGLQNRDLKYTKAAHILLQWKNNNIFKDYQFKELEQQPISEIPTTIEGNTVTNQNNETIQSTTPLPSVEINPQLQCSEFLSTETRLKLNHVLNLYINGSMFNKELQESIPKNLAPFWYDLELFEKRDQTDKVNNDVKALICKQGQKCRNKVMTGQSLFLEIRDWEKSKDAQTVRINRKNVARNILKSSGLFTRSLNAEGVELILFQWINNNIFKDYKFKDIRKTHAKTTEELNESQSSTPTPITSVTIALTTGEFSKGTQTKLAVTEMPIFTTRFDEALLKSYEILSDDTIANIKQLTTEYLKGQSSDLSKTKSFPPFWYDPEIFKLRSKTPDVNQKIKDYLCEKGVSCKGLSGLKLINAVEAWVTTNRLIKPLRRKHLAHIIREASGLESRDDLPDKKITNIYLQWKNNNIFQGYIFKDQQLATPKELLMTDATTILDENQLNTEMTVGTDRTQLTTESAQEVDIDNHQLHFEIRTKRGPVQDLPNSNTPMLKSYKKLTPDEIRKINNIISNFLGEHSSSKPTSEELPPFWYDEVLYQKRSETEKVNELVRETICDGKSSCSYTTNRELLLASQNWIHEDKKLALNRMKLLAVRILEASGLSGEAMSETRASTILLQWQDNNIFRNVKFKAVDQATLIINPSRNETIIENTEVVGTTIHLIANSYGPIPQEALITTNHIRKAYLDGRPSLVDTSVPLIPIWYDFELYQKRGRTDKANEAVENFLCDQGVNCGALTNQQLVLTANEWAKKVPTDAEILEKKKELAPIILEAYGIADRNITDTSALNAVFQWENNNALDEYTWIKPKQLEFEAIKSQNGSLEITDELKEVSPNTVDPDLVQVQKTVVYLINDMVHLPSSQEALPIFYYDYELFQKRSKTNDVNKMLKEFLIKEGIEIKELSESELAEGIRKWIEKADPNEAFDKSGRRQYLAYLLLNTYGVENVRLGEFMPFDKMNAIFMQWKINALLEGYLYEEITKETIHHYIGKTEHYLVTYFKQQKKSSKQIYDDFIHDRPATVSKENPLPLIYVHYNLFKNREETSTANRAVRRFLTGKGVSFINRSKSELVRKLKEWIFKGETYTEIVAREKEIAKLIRKAYGLIDKDIAINKARNVLIQWVNNNAQLGYTYKENDNFEEEPQLSQRIKTFIRDNGENIFQNRTIDTMEKEKPKLDNTQRLIAFLIENGVKTEDTTPEKLGKTVADWGLLKGATQETLNMVRVKQLAQVLLGKPLDGVISETQATTIVADWLSETLGNRTSAPQVEDEKQQTITSTPSSVTREKVKYKGIQWQDSKVMNQIEQLFRQEGLLTGNVTKETILIAMGKWFTQEGSGMVLSYTKLQKLAKTILKELNLYGGGDKETISDRDAKLTITKWVFENVLGCPIEMYMIKQILDSPNPSQFTIGSLRKLFEVDDLRIAGRIVLHVLSIPEGGEAVFKKLWTLLLEEALPNYFLETSALSDDLLISDYGSLVQLIGTKLLVDEGIQTQYNQEEIRTIGSFFLEEAIKNEVVNFDELHYILIPALLSVSQLEPVLLRKALEEGNYREVALQTFIRYWQKGNIQIMENQRMFNQVFDLYQESILKWRRKKVLAEEEAKKCIGQGTKTSALVLEQRYLGGSDPCPDYFTSPNIEDVYKTLTRAVSDSFYPFDKKLIEYATNSFDATESQFIFSPETHTYLAHAKLESKPGVPGRGTAPPFSAAYLNQQVVIELSQCDLFVAVQGNEERWYALKKLEEDGGYSYYRVDKDPLLYLKFGLFDQTEIKGKGYKIEGDSIRIGIRLYTFSVRMDQSKKLSHGDEKEKFIDTLSLQHSEALYTQLYRSGDDKTIAQQTWDILKHFIPFYDCVTGIAEQDAAKAVPSCLIDVVLLIPVLGQITALNTRFALGVARAIATGGIRNGIRKGVQFAPNIFELKKVLYSTLRYMDPGFGLVAGGSKLLLKGLVKLKNQVYITKEVKVVLEKLSKSISSPDLPSGMVKAKLPDGGSEIVVKLVKHHLYASVTDLKTGTVSGRYFVLKGDHLEPFSGSVTFTSEQQALIDRLAIKTNNPSQIIVTEPNVNPRAYGEGPVWTLAYGEGTEMKVDKEEAGAEYFVQMNQKLVPIRITAIEGHGVRFDVVEGEKIHPVNYNGIEWYFEGKTSPFISKELAEEVGKKIDDFESIEDPSTLSPPYERDLMSNENGRTYIKINDHYIPLILFDKNNGRYHLVKKDIDEPMMVLRFDPDSGGFTMETVKEKEELKISIREEIIQRKGKAQSKWKSGSSTDKDSSAATSQGSSGTSHEAGPGTSQVGPSTSTGAIPKVFSHPVDIPTIDFPESPNNWEMWKDFKKAEPLPDRITIEEDANIDLTKLSEFPPSWEAYYKTGEDSIRQNVYKAIDVSFPRPIPQLEVFTGLDSTRMPNFLKPFFGQLRDDFEAAERRFNAAVLLFKSLWKMEDISSMEEGKYLIEMFKLQGVPKAETEEILRESIRKLYTTAEHGKMFLQKSKDLFFQNVWTLSSKLIYDREALSYYSSIQDIIRSEAFTVKYDGECRIFILADAFHLDPKVLPEAHIQPTGYETVMHEVTHIMSDAEDLLQYGLVRRGLRKNGKRTLDYYDNKYPNVTKEDSIQMKYYRDYLAKVLSSPNLTVKKIIEALEVNHTLRVHFQLTDAEMLMTILRDLVEGRAFDDIFRAKRESDKEQDEKKNDSFETLKEQLGTGDLFALQALIYTIGFINFEREVQQSKTQEKTIDIPDLTNTKTTNSPTTGNRNKRDIASTTIEFAESTTNQSLLKLINQSIERSNYPNHFVSDQSVRTELRKNISKRSSLNLVPTNTENNPSSYVSEQQVDTAPQKNTANRNSLNHETTNTENNFNHFVSDQQISTEFLKDTEKKSFLDIVFTSRKRSTQNNPKKGFNPLINKNQKALIPQL</sequence>
<feature type="region of interest" description="Disordered" evidence="1">
    <location>
        <begin position="3366"/>
        <end position="3408"/>
    </location>
</feature>
<dbReference type="NCBIfam" id="NF033898">
    <property type="entry name" value="QWxxN_dom"/>
    <property type="match status" value="7"/>
</dbReference>
<organism evidence="2 3">
    <name type="scientific">Candidatus Enterococcus wittei</name>
    <dbReference type="NCBI Taxonomy" id="1987383"/>
    <lineage>
        <taxon>Bacteria</taxon>
        <taxon>Bacillati</taxon>
        <taxon>Bacillota</taxon>
        <taxon>Bacilli</taxon>
        <taxon>Lactobacillales</taxon>
        <taxon>Enterococcaceae</taxon>
        <taxon>Enterococcus</taxon>
    </lineage>
</organism>
<feature type="compositionally biased region" description="Polar residues" evidence="1">
    <location>
        <begin position="3366"/>
        <end position="3398"/>
    </location>
</feature>
<keyword evidence="3" id="KW-1185">Reference proteome</keyword>
<feature type="compositionally biased region" description="Basic and acidic residues" evidence="1">
    <location>
        <begin position="28"/>
        <end position="38"/>
    </location>
</feature>
<evidence type="ECO:0000313" key="3">
    <source>
        <dbReference type="Proteomes" id="UP000194933"/>
    </source>
</evidence>
<reference evidence="2 3" key="1">
    <citation type="submission" date="2017-05" db="EMBL/GenBank/DDBJ databases">
        <title>The Genome Sequence of Enterococcus sp. 10A9_DIV0425.</title>
        <authorList>
            <consortium name="The Broad Institute Genomics Platform"/>
            <consortium name="The Broad Institute Genomic Center for Infectious Diseases"/>
            <person name="Earl A."/>
            <person name="Manson A."/>
            <person name="Schwartman J."/>
            <person name="Gilmore M."/>
            <person name="Abouelleil A."/>
            <person name="Cao P."/>
            <person name="Chapman S."/>
            <person name="Cusick C."/>
            <person name="Shea T."/>
            <person name="Young S."/>
            <person name="Neafsey D."/>
            <person name="Nusbaum C."/>
            <person name="Birren B."/>
        </authorList>
    </citation>
    <scope>NUCLEOTIDE SEQUENCE [LARGE SCALE GENOMIC DNA]</scope>
    <source>
        <strain evidence="2 3">10A9_DIV0425</strain>
    </source>
</reference>
<accession>A0A2C9XR10</accession>
<feature type="compositionally biased region" description="Low complexity" evidence="1">
    <location>
        <begin position="2818"/>
        <end position="2841"/>
    </location>
</feature>
<proteinExistence type="predicted"/>
<feature type="compositionally biased region" description="Polar residues" evidence="1">
    <location>
        <begin position="2847"/>
        <end position="2858"/>
    </location>
</feature>
<dbReference type="RefSeq" id="WP_086283080.1">
    <property type="nucleotide sequence ID" value="NZ_NGMO01000001.1"/>
</dbReference>
<feature type="compositionally biased region" description="Basic residues" evidence="1">
    <location>
        <begin position="1"/>
        <end position="12"/>
    </location>
</feature>
<evidence type="ECO:0000256" key="1">
    <source>
        <dbReference type="SAM" id="MobiDB-lite"/>
    </source>
</evidence>
<dbReference type="EMBL" id="NGMO01000001">
    <property type="protein sequence ID" value="OTP11844.1"/>
    <property type="molecule type" value="Genomic_DNA"/>
</dbReference>
<feature type="region of interest" description="Disordered" evidence="1">
    <location>
        <begin position="364"/>
        <end position="396"/>
    </location>
</feature>
<feature type="region of interest" description="Disordered" evidence="1">
    <location>
        <begin position="1"/>
        <end position="38"/>
    </location>
</feature>
<feature type="region of interest" description="Disordered" evidence="1">
    <location>
        <begin position="3283"/>
        <end position="3309"/>
    </location>
</feature>